<accession>A0A1E7FE33</accession>
<dbReference type="AlphaFoldDB" id="A0A1E7FE33"/>
<organism evidence="2 3">
    <name type="scientific">Fragilariopsis cylindrus CCMP1102</name>
    <dbReference type="NCBI Taxonomy" id="635003"/>
    <lineage>
        <taxon>Eukaryota</taxon>
        <taxon>Sar</taxon>
        <taxon>Stramenopiles</taxon>
        <taxon>Ochrophyta</taxon>
        <taxon>Bacillariophyta</taxon>
        <taxon>Bacillariophyceae</taxon>
        <taxon>Bacillariophycidae</taxon>
        <taxon>Bacillariales</taxon>
        <taxon>Bacillariaceae</taxon>
        <taxon>Fragilariopsis</taxon>
    </lineage>
</organism>
<evidence type="ECO:0000313" key="3">
    <source>
        <dbReference type="Proteomes" id="UP000095751"/>
    </source>
</evidence>
<reference evidence="2 3" key="1">
    <citation type="submission" date="2016-09" db="EMBL/GenBank/DDBJ databases">
        <title>Extensive genetic diversity and differential bi-allelic expression allows diatom success in the polar Southern Ocean.</title>
        <authorList>
            <consortium name="DOE Joint Genome Institute"/>
            <person name="Mock T."/>
            <person name="Otillar R.P."/>
            <person name="Strauss J."/>
            <person name="Dupont C."/>
            <person name="Frickenhaus S."/>
            <person name="Maumus F."/>
            <person name="Mcmullan M."/>
            <person name="Sanges R."/>
            <person name="Schmutz J."/>
            <person name="Toseland A."/>
            <person name="Valas R."/>
            <person name="Veluchamy A."/>
            <person name="Ward B.J."/>
            <person name="Allen A."/>
            <person name="Barry K."/>
            <person name="Falciatore A."/>
            <person name="Ferrante M."/>
            <person name="Fortunato A.E."/>
            <person name="Gloeckner G."/>
            <person name="Gruber A."/>
            <person name="Hipkin R."/>
            <person name="Janech M."/>
            <person name="Kroth P."/>
            <person name="Leese F."/>
            <person name="Lindquist E."/>
            <person name="Lyon B.R."/>
            <person name="Martin J."/>
            <person name="Mayer C."/>
            <person name="Parker M."/>
            <person name="Quesneville H."/>
            <person name="Raymond J."/>
            <person name="Uhlig C."/>
            <person name="Valentin K.U."/>
            <person name="Worden A.Z."/>
            <person name="Armbrust E.V."/>
            <person name="Bowler C."/>
            <person name="Green B."/>
            <person name="Moulton V."/>
            <person name="Van Oosterhout C."/>
            <person name="Grigoriev I."/>
        </authorList>
    </citation>
    <scope>NUCLEOTIDE SEQUENCE [LARGE SCALE GENOMIC DNA]</scope>
    <source>
        <strain evidence="2 3">CCMP1102</strain>
    </source>
</reference>
<dbReference type="KEGG" id="fcy:FRACYDRAFT_268991"/>
<dbReference type="InParanoid" id="A0A1E7FE33"/>
<dbReference type="Proteomes" id="UP000095751">
    <property type="component" value="Unassembled WGS sequence"/>
</dbReference>
<evidence type="ECO:0000313" key="2">
    <source>
        <dbReference type="EMBL" id="OEU16404.1"/>
    </source>
</evidence>
<sequence length="100" mass="11490">MLISNSQKEQDDNNNIEEEENDDIQEMLQKLLYDLVITQGNEKDFLIVEEICGQDHKPERSIAIDRSSINDGDGDCYFVIPEKYGGNFRANSNDDDDDDE</sequence>
<keyword evidence="3" id="KW-1185">Reference proteome</keyword>
<name>A0A1E7FE33_9STRA</name>
<feature type="compositionally biased region" description="Acidic residues" evidence="1">
    <location>
        <begin position="12"/>
        <end position="22"/>
    </location>
</feature>
<proteinExistence type="predicted"/>
<feature type="region of interest" description="Disordered" evidence="1">
    <location>
        <begin position="1"/>
        <end position="22"/>
    </location>
</feature>
<dbReference type="EMBL" id="KV784358">
    <property type="protein sequence ID" value="OEU16404.1"/>
    <property type="molecule type" value="Genomic_DNA"/>
</dbReference>
<evidence type="ECO:0000256" key="1">
    <source>
        <dbReference type="SAM" id="MobiDB-lite"/>
    </source>
</evidence>
<protein>
    <submittedName>
        <fullName evidence="2">Uncharacterized protein</fullName>
    </submittedName>
</protein>
<dbReference type="OrthoDB" id="50728at2759"/>
<gene>
    <name evidence="2" type="ORF">FRACYDRAFT_268991</name>
</gene>